<accession>A0A6J4MYB8</accession>
<reference evidence="1" key="1">
    <citation type="submission" date="2020-02" db="EMBL/GenBank/DDBJ databases">
        <authorList>
            <person name="Meier V. D."/>
        </authorList>
    </citation>
    <scope>NUCLEOTIDE SEQUENCE</scope>
    <source>
        <strain evidence="1">AVDCRST_MAG94</strain>
    </source>
</reference>
<name>A0A6J4MYB8_9CYAN</name>
<proteinExistence type="predicted"/>
<dbReference type="AlphaFoldDB" id="A0A6J4MYB8"/>
<sequence>MTANYDNGMTAVALRDALLHDRPTLSFQAFKDMIIANAIVY</sequence>
<gene>
    <name evidence="1" type="ORF">AVDCRST_MAG94-4080</name>
</gene>
<evidence type="ECO:0000313" key="1">
    <source>
        <dbReference type="EMBL" id="CAA9369917.1"/>
    </source>
</evidence>
<dbReference type="EMBL" id="CADCTY010001419">
    <property type="protein sequence ID" value="CAA9369917.1"/>
    <property type="molecule type" value="Genomic_DNA"/>
</dbReference>
<organism evidence="1">
    <name type="scientific">uncultured Leptolyngbya sp</name>
    <dbReference type="NCBI Taxonomy" id="332963"/>
    <lineage>
        <taxon>Bacteria</taxon>
        <taxon>Bacillati</taxon>
        <taxon>Cyanobacteriota</taxon>
        <taxon>Cyanophyceae</taxon>
        <taxon>Leptolyngbyales</taxon>
        <taxon>Leptolyngbyaceae</taxon>
        <taxon>Leptolyngbya group</taxon>
        <taxon>Leptolyngbya</taxon>
        <taxon>environmental samples</taxon>
    </lineage>
</organism>
<protein>
    <submittedName>
        <fullName evidence="1">Uncharacterized protein</fullName>
    </submittedName>
</protein>